<feature type="region of interest" description="Disordered" evidence="4">
    <location>
        <begin position="374"/>
        <end position="426"/>
    </location>
</feature>
<evidence type="ECO:0000256" key="3">
    <source>
        <dbReference type="PROSITE-ProRule" id="PRU00236"/>
    </source>
</evidence>
<evidence type="ECO:0000313" key="6">
    <source>
        <dbReference type="Ensembl" id="ENSSFAP00005052421.1"/>
    </source>
</evidence>
<feature type="compositionally biased region" description="Polar residues" evidence="4">
    <location>
        <begin position="59"/>
        <end position="97"/>
    </location>
</feature>
<keyword evidence="1" id="KW-0808">Transferase</keyword>
<reference evidence="6" key="1">
    <citation type="submission" date="2019-06" db="EMBL/GenBank/DDBJ databases">
        <authorList>
            <consortium name="Wellcome Sanger Institute Data Sharing"/>
        </authorList>
    </citation>
    <scope>NUCLEOTIDE SEQUENCE [LARGE SCALE GENOMIC DNA]</scope>
</reference>
<feature type="region of interest" description="Disordered" evidence="4">
    <location>
        <begin position="1"/>
        <end position="97"/>
    </location>
</feature>
<feature type="active site" description="Proton acceptor" evidence="3">
    <location>
        <position position="231"/>
    </location>
</feature>
<keyword evidence="2" id="KW-0520">NAD</keyword>
<proteinExistence type="predicted"/>
<dbReference type="InterPro" id="IPR026590">
    <property type="entry name" value="Ssirtuin_cat_dom"/>
</dbReference>
<keyword evidence="3" id="KW-0479">Metal-binding</keyword>
<evidence type="ECO:0000313" key="7">
    <source>
        <dbReference type="Proteomes" id="UP000472267"/>
    </source>
</evidence>
<name>A0A672JDZ7_SALFA</name>
<feature type="binding site" evidence="3">
    <location>
        <position position="242"/>
    </location>
    <ligand>
        <name>Zn(2+)</name>
        <dbReference type="ChEBI" id="CHEBI:29105"/>
    </ligand>
</feature>
<dbReference type="PROSITE" id="PS50305">
    <property type="entry name" value="SIRTUIN"/>
    <property type="match status" value="1"/>
</dbReference>
<organism evidence="6 7">
    <name type="scientific">Salarias fasciatus</name>
    <name type="common">Jewelled blenny</name>
    <name type="synonym">Blennius fasciatus</name>
    <dbReference type="NCBI Taxonomy" id="181472"/>
    <lineage>
        <taxon>Eukaryota</taxon>
        <taxon>Metazoa</taxon>
        <taxon>Chordata</taxon>
        <taxon>Craniata</taxon>
        <taxon>Vertebrata</taxon>
        <taxon>Euteleostomi</taxon>
        <taxon>Actinopterygii</taxon>
        <taxon>Neopterygii</taxon>
        <taxon>Teleostei</taxon>
        <taxon>Neoteleostei</taxon>
        <taxon>Acanthomorphata</taxon>
        <taxon>Ovalentaria</taxon>
        <taxon>Blenniimorphae</taxon>
        <taxon>Blenniiformes</taxon>
        <taxon>Blennioidei</taxon>
        <taxon>Blenniidae</taxon>
        <taxon>Salariinae</taxon>
        <taxon>Salarias</taxon>
    </lineage>
</organism>
<protein>
    <submittedName>
        <fullName evidence="6">NAD-dependent protein deacetylase sirtuin-3-like</fullName>
    </submittedName>
</protein>
<feature type="compositionally biased region" description="Low complexity" evidence="4">
    <location>
        <begin position="380"/>
        <end position="402"/>
    </location>
</feature>
<dbReference type="InParanoid" id="A0A672JDZ7"/>
<feature type="binding site" evidence="3">
    <location>
        <position position="266"/>
    </location>
    <ligand>
        <name>Zn(2+)</name>
        <dbReference type="ChEBI" id="CHEBI:29105"/>
    </ligand>
</feature>
<feature type="binding site" evidence="3">
    <location>
        <position position="263"/>
    </location>
    <ligand>
        <name>Zn(2+)</name>
        <dbReference type="ChEBI" id="CHEBI:29105"/>
    </ligand>
</feature>
<keyword evidence="7" id="KW-1185">Reference proteome</keyword>
<feature type="compositionally biased region" description="Polar residues" evidence="4">
    <location>
        <begin position="20"/>
        <end position="29"/>
    </location>
</feature>
<dbReference type="PANTHER" id="PTHR11085">
    <property type="entry name" value="NAD-DEPENDENT PROTEIN DEACYLASE SIRTUIN-5, MITOCHONDRIAL-RELATED"/>
    <property type="match status" value="1"/>
</dbReference>
<keyword evidence="3" id="KW-0862">Zinc</keyword>
<dbReference type="GO" id="GO:0046872">
    <property type="term" value="F:metal ion binding"/>
    <property type="evidence" value="ECO:0007669"/>
    <property type="project" value="UniProtKB-KW"/>
</dbReference>
<dbReference type="Pfam" id="PF02146">
    <property type="entry name" value="SIR2"/>
    <property type="match status" value="1"/>
</dbReference>
<dbReference type="Proteomes" id="UP000472267">
    <property type="component" value="Chromosome 7"/>
</dbReference>
<dbReference type="InterPro" id="IPR029035">
    <property type="entry name" value="DHS-like_NAD/FAD-binding_dom"/>
</dbReference>
<reference evidence="6" key="2">
    <citation type="submission" date="2025-08" db="UniProtKB">
        <authorList>
            <consortium name="Ensembl"/>
        </authorList>
    </citation>
    <scope>IDENTIFICATION</scope>
</reference>
<dbReference type="OMA" id="GWNNEIE"/>
<dbReference type="GO" id="GO:0070403">
    <property type="term" value="F:NAD+ binding"/>
    <property type="evidence" value="ECO:0007669"/>
    <property type="project" value="InterPro"/>
</dbReference>
<evidence type="ECO:0000256" key="2">
    <source>
        <dbReference type="ARBA" id="ARBA00023027"/>
    </source>
</evidence>
<evidence type="ECO:0000256" key="4">
    <source>
        <dbReference type="SAM" id="MobiDB-lite"/>
    </source>
</evidence>
<dbReference type="InterPro" id="IPR050134">
    <property type="entry name" value="NAD-dep_sirtuin_deacylases"/>
</dbReference>
<dbReference type="InterPro" id="IPR026591">
    <property type="entry name" value="Sirtuin_cat_small_dom_sf"/>
</dbReference>
<dbReference type="Gene3D" id="3.30.1600.10">
    <property type="entry name" value="SIR2/SIRT2 'Small Domain"/>
    <property type="match status" value="1"/>
</dbReference>
<dbReference type="Ensembl" id="ENSSFAT00005054082.1">
    <property type="protein sequence ID" value="ENSSFAP00005052421.1"/>
    <property type="gene ID" value="ENSSFAG00005025111.1"/>
</dbReference>
<accession>A0A672JDZ7</accession>
<evidence type="ECO:0000259" key="5">
    <source>
        <dbReference type="PROSITE" id="PS50305"/>
    </source>
</evidence>
<feature type="compositionally biased region" description="Basic and acidic residues" evidence="4">
    <location>
        <begin position="1"/>
        <end position="12"/>
    </location>
</feature>
<sequence length="426" mass="46385">MSRSRSSCDKKAPQAGVTRLTRSSTSQARHGSPAEPRDSGPGPYGKQRRKQPDSALAQDLSQMSVSGQNSLCTSEGRTGSPVGQTSGFVPDQKGSSTFPVKLPSRGGLASVARLVKLGRCKNVVVVAGAGISTASGIPDFRTPGTGLYANLEKYNIPYPEAIFNIDYFSNDPQPFFSLAKALYPGGHRPNYIHYFIRVLHHKGLLLRMYTQNIDGLEKVCGIPDDKLVEAHGSFETASCHLCYTSYPAEEAKVAIMNDSVPICTFCAATVKPDVVFFGEDLPQKYFLSNEDFPKADLLIIMGTSLKIEPFASLVNTVRSTVPRLLLNRHAVGPFEKVPLRRGDHMELGDLEVTVRRFAEMLGWHSEIEELMKTQESLSVPSSQSGQRSRSRPGAQRAASSGSEETDSETDSKSSAPPSPNNLMLHY</sequence>
<dbReference type="OrthoDB" id="420264at2759"/>
<feature type="domain" description="Deacetylase sirtuin-type" evidence="5">
    <location>
        <begin position="101"/>
        <end position="364"/>
    </location>
</feature>
<dbReference type="SUPFAM" id="SSF52467">
    <property type="entry name" value="DHS-like NAD/FAD-binding domain"/>
    <property type="match status" value="1"/>
</dbReference>
<reference evidence="6" key="3">
    <citation type="submission" date="2025-09" db="UniProtKB">
        <authorList>
            <consortium name="Ensembl"/>
        </authorList>
    </citation>
    <scope>IDENTIFICATION</scope>
</reference>
<gene>
    <name evidence="6" type="primary">si:dkey-103i16.6</name>
</gene>
<feature type="binding site" evidence="3">
    <location>
        <position position="239"/>
    </location>
    <ligand>
        <name>Zn(2+)</name>
        <dbReference type="ChEBI" id="CHEBI:29105"/>
    </ligand>
</feature>
<dbReference type="GO" id="GO:0017136">
    <property type="term" value="F:histone deacetylase activity, NAD-dependent"/>
    <property type="evidence" value="ECO:0007669"/>
    <property type="project" value="TreeGrafter"/>
</dbReference>
<dbReference type="GO" id="GO:0005634">
    <property type="term" value="C:nucleus"/>
    <property type="evidence" value="ECO:0007669"/>
    <property type="project" value="TreeGrafter"/>
</dbReference>
<dbReference type="PANTHER" id="PTHR11085:SF2">
    <property type="entry name" value="NOVEL PROTEIN SIMILAR TO VERTEBRATE SIRTUIN (SILENT MATING TYPE INFORMATION REGULATION 2 HOMOLOG) 2 (S. CEREVISIAE) (SIRT2)"/>
    <property type="match status" value="1"/>
</dbReference>
<dbReference type="InterPro" id="IPR003000">
    <property type="entry name" value="Sirtuin"/>
</dbReference>
<dbReference type="Gene3D" id="3.40.50.1220">
    <property type="entry name" value="TPP-binding domain"/>
    <property type="match status" value="1"/>
</dbReference>
<dbReference type="AlphaFoldDB" id="A0A672JDZ7"/>
<evidence type="ECO:0000256" key="1">
    <source>
        <dbReference type="ARBA" id="ARBA00022679"/>
    </source>
</evidence>